<evidence type="ECO:0000313" key="4">
    <source>
        <dbReference type="Proteomes" id="UP000785679"/>
    </source>
</evidence>
<feature type="compositionally biased region" description="Basic and acidic residues" evidence="2">
    <location>
        <begin position="497"/>
        <end position="507"/>
    </location>
</feature>
<feature type="region of interest" description="Disordered" evidence="2">
    <location>
        <begin position="73"/>
        <end position="98"/>
    </location>
</feature>
<dbReference type="Proteomes" id="UP000785679">
    <property type="component" value="Unassembled WGS sequence"/>
</dbReference>
<evidence type="ECO:0000313" key="3">
    <source>
        <dbReference type="EMBL" id="TNV83796.1"/>
    </source>
</evidence>
<protein>
    <submittedName>
        <fullName evidence="3">Uncharacterized protein</fullName>
    </submittedName>
</protein>
<feature type="region of interest" description="Disordered" evidence="2">
    <location>
        <begin position="497"/>
        <end position="523"/>
    </location>
</feature>
<dbReference type="EMBL" id="RRYP01003444">
    <property type="protein sequence ID" value="TNV83796.1"/>
    <property type="molecule type" value="Genomic_DNA"/>
</dbReference>
<evidence type="ECO:0000256" key="1">
    <source>
        <dbReference type="SAM" id="Coils"/>
    </source>
</evidence>
<feature type="coiled-coil region" evidence="1">
    <location>
        <begin position="334"/>
        <end position="388"/>
    </location>
</feature>
<evidence type="ECO:0000256" key="2">
    <source>
        <dbReference type="SAM" id="MobiDB-lite"/>
    </source>
</evidence>
<dbReference type="OrthoDB" id="308058at2759"/>
<keyword evidence="4" id="KW-1185">Reference proteome</keyword>
<keyword evidence="1" id="KW-0175">Coiled coil</keyword>
<proteinExistence type="predicted"/>
<reference evidence="3" key="1">
    <citation type="submission" date="2019-06" db="EMBL/GenBank/DDBJ databases">
        <authorList>
            <person name="Zheng W."/>
        </authorList>
    </citation>
    <scope>NUCLEOTIDE SEQUENCE</scope>
    <source>
        <strain evidence="3">QDHG01</strain>
    </source>
</reference>
<sequence length="887" mass="101184">MMDSLPLLANYSPPKRGQLGNPAEQMYGDQLGQYAKHQSIGRNQEGINGPYGQRGPTLQSYRQMNQPYLQMPHESGDNYPSKQEMHNQPNLVGGGVGNSSYNYQGRGNVNGILQLPSHYGFESEPSPLINKRPPQQYPPHQNWQLHRRTSQLADPSLQNNHFNFRPPLNLHNPEFASRNQTISNQGKTLPDYNGVHGERLPSLMGMQGRNSFNKNSTEEIIQSKINQIQEVPQNLNRVHSRRSGYTIQTEGPNAGQLHLRKNGLNPLQLPNLGQNGFASSGGVPLGNLFKEPRNSVMSQKQFPSLRAIQPSQQDQQAQNPSKRQSDLDFIKNHVQNQQQLLLKLAQDAASLTNESPLLSGAEKEKMQQMRLKKKLIKLRNQNQSLNHSVMQSILLSQQKQAQQQAAAPPSITPRSLAFSNMDNMSVNDESEMKQLTSKLDAIEDAFKKNAFESQLLQRQQMMMPPQMPYPHYPHANPGLEQELSRQKEMLEKIMEELKNKQEPKPKQDLSAYGSRSAADKEREARELERVKKGYEDEIKRLANQLREKDEQKQKMRNRDDLALQLAKMEDKPVIRVKKGSKRYLKAIVRVIIEWTSLMKRIRKPKMMMPTVDPQIARRDAVVNELDIGLKQATEQIKQWIIKSTQPLMTEFLQDQQLSLNIIEPVDLPDTPALAQGRQVCLSKANNVLKSLLTQLLDGLQSFPFQTQVFLANLSKPDQFIPNNFLSEFEMKRIDLTTFGAIRTCGYPQRCMMMGGLVLIKVLICRVFSQSNFANLIQAYQLQPFTATRYNGPRFNLKLISSLFYYLVVEYLETLLQTKGYSEDLIWTCGLRNIKSENYKVRCELFNLLETFLKSLNQMLVRHINTGSQTGSNYQPAASRMGLQPGRI</sequence>
<organism evidence="3 4">
    <name type="scientific">Halteria grandinella</name>
    <dbReference type="NCBI Taxonomy" id="5974"/>
    <lineage>
        <taxon>Eukaryota</taxon>
        <taxon>Sar</taxon>
        <taxon>Alveolata</taxon>
        <taxon>Ciliophora</taxon>
        <taxon>Intramacronucleata</taxon>
        <taxon>Spirotrichea</taxon>
        <taxon>Stichotrichia</taxon>
        <taxon>Sporadotrichida</taxon>
        <taxon>Halteriidae</taxon>
        <taxon>Halteria</taxon>
    </lineage>
</organism>
<comment type="caution">
    <text evidence="3">The sequence shown here is derived from an EMBL/GenBank/DDBJ whole genome shotgun (WGS) entry which is preliminary data.</text>
</comment>
<feature type="region of interest" description="Disordered" evidence="2">
    <location>
        <begin position="247"/>
        <end position="275"/>
    </location>
</feature>
<name>A0A8J8T704_HALGN</name>
<feature type="compositionally biased region" description="Polar residues" evidence="2">
    <location>
        <begin position="78"/>
        <end position="90"/>
    </location>
</feature>
<dbReference type="AlphaFoldDB" id="A0A8J8T704"/>
<gene>
    <name evidence="3" type="ORF">FGO68_gene12426</name>
</gene>
<accession>A0A8J8T704</accession>
<feature type="compositionally biased region" description="Low complexity" evidence="2">
    <location>
        <begin position="262"/>
        <end position="275"/>
    </location>
</feature>